<evidence type="ECO:0000256" key="1">
    <source>
        <dbReference type="SAM" id="MobiDB-lite"/>
    </source>
</evidence>
<name>A0A2N9J162_FAGSY</name>
<dbReference type="EMBL" id="OIVN01006322">
    <property type="protein sequence ID" value="SPD30548.1"/>
    <property type="molecule type" value="Genomic_DNA"/>
</dbReference>
<reference evidence="2" key="1">
    <citation type="submission" date="2018-02" db="EMBL/GenBank/DDBJ databases">
        <authorList>
            <person name="Cohen D.B."/>
            <person name="Kent A.D."/>
        </authorList>
    </citation>
    <scope>NUCLEOTIDE SEQUENCE</scope>
</reference>
<feature type="compositionally biased region" description="Basic and acidic residues" evidence="1">
    <location>
        <begin position="152"/>
        <end position="162"/>
    </location>
</feature>
<feature type="region of interest" description="Disordered" evidence="1">
    <location>
        <begin position="427"/>
        <end position="453"/>
    </location>
</feature>
<sequence length="813" mass="89438">MATETAVSDYTSTTHEQAEKKVNEEVKAILQDSASSSKESVEEEPKIEESPSPATPLSKPEEVSENEKIEPLIAGVKKIDDAPNSDLPVEDNMKEEKESIPDSHTPKIEESPSPATPLSKPEEVSENEKIEPLIAGVKKIDDAPNSDLPVEDNMKEEKESIPDSHTPSIPVAAADTSNIQPAVEFAVKEVPYQVAIASLEKGQEEKPNVVDIHEPIAEAVEKLEEPLDVHPAKESEAVGINEIKDSDVEYVEVEKLEAAATETDEKPVEQSELIKQAEIRYEEVQPEAAATKTKENPGEQSELIEQTEVTYEEVQPEALATETKVNPGEQSELITQAEITYGEVQPEAVATETKEKPGEQSEIIKQAEITYEEVQPEAAATETKENPGEQSELIKQAEITYGEVQPEAVATETKEKPGEQSEIIKEAEITYEEVQPEPAATETEEKAGEQSELVKQVEKTYEEVDTAIDTDTGTLADKDENILFVKEEQIDKEEEPSVIISSEQVLTNQEAQTDLKEDGRDFFPPSIVSQKVDAEDKKEFSGVDAVEELSKEVVVDTGKVAEENEAKTVEIEEENEKRNVITEESTPAIKEEDVNTSISTSEVIEKSSEGENTSGDVEVIEENKEEQNVQDKIAALAETNKDEHLEEKQAEVSIKGENAGKDVEVVEENKGEQNVIDKIPALFETNKDEHLEEKQAEATTVVSELLKESHESELQVGSEKTVETGEDKLEKEKVDEVAKSEVENLEPPINVGDEIKTSQDLPKELPAKSTQKQSNNIISKVKQSLVKAKKAIIGKSPSSKTLSSDTKGDIKVK</sequence>
<feature type="region of interest" description="Disordered" evidence="1">
    <location>
        <begin position="792"/>
        <end position="813"/>
    </location>
</feature>
<feature type="region of interest" description="Disordered" evidence="1">
    <location>
        <begin position="1"/>
        <end position="171"/>
    </location>
</feature>
<feature type="region of interest" description="Disordered" evidence="1">
    <location>
        <begin position="709"/>
        <end position="776"/>
    </location>
</feature>
<dbReference type="PANTHER" id="PTHR37729:SF1">
    <property type="entry name" value="NEUROFILAMENT PROTEIN-LIKE PROTEIN"/>
    <property type="match status" value="1"/>
</dbReference>
<accession>A0A2N9J162</accession>
<protein>
    <submittedName>
        <fullName evidence="2">Uncharacterized protein</fullName>
    </submittedName>
</protein>
<feature type="compositionally biased region" description="Polar residues" evidence="1">
    <location>
        <begin position="1"/>
        <end position="15"/>
    </location>
</feature>
<feature type="compositionally biased region" description="Basic and acidic residues" evidence="1">
    <location>
        <begin position="720"/>
        <end position="742"/>
    </location>
</feature>
<evidence type="ECO:0000313" key="2">
    <source>
        <dbReference type="EMBL" id="SPD30548.1"/>
    </source>
</evidence>
<feature type="region of interest" description="Disordered" evidence="1">
    <location>
        <begin position="286"/>
        <end position="306"/>
    </location>
</feature>
<organism evidence="2">
    <name type="scientific">Fagus sylvatica</name>
    <name type="common">Beechnut</name>
    <dbReference type="NCBI Taxonomy" id="28930"/>
    <lineage>
        <taxon>Eukaryota</taxon>
        <taxon>Viridiplantae</taxon>
        <taxon>Streptophyta</taxon>
        <taxon>Embryophyta</taxon>
        <taxon>Tracheophyta</taxon>
        <taxon>Spermatophyta</taxon>
        <taxon>Magnoliopsida</taxon>
        <taxon>eudicotyledons</taxon>
        <taxon>Gunneridae</taxon>
        <taxon>Pentapetalae</taxon>
        <taxon>rosids</taxon>
        <taxon>fabids</taxon>
        <taxon>Fagales</taxon>
        <taxon>Fagaceae</taxon>
        <taxon>Fagus</taxon>
    </lineage>
</organism>
<proteinExistence type="predicted"/>
<feature type="compositionally biased region" description="Basic and acidic residues" evidence="1">
    <location>
        <begin position="120"/>
        <end position="131"/>
    </location>
</feature>
<dbReference type="PANTHER" id="PTHR37729">
    <property type="entry name" value="NEUROFILAMENT PROTEIN-LIKE PROTEIN"/>
    <property type="match status" value="1"/>
</dbReference>
<feature type="compositionally biased region" description="Basic and acidic residues" evidence="1">
    <location>
        <begin position="91"/>
        <end position="110"/>
    </location>
</feature>
<feature type="compositionally biased region" description="Basic and acidic residues" evidence="1">
    <location>
        <begin position="753"/>
        <end position="766"/>
    </location>
</feature>
<feature type="compositionally biased region" description="Basic and acidic residues" evidence="1">
    <location>
        <begin position="570"/>
        <end position="581"/>
    </location>
</feature>
<gene>
    <name evidence="2" type="ORF">FSB_LOCUS58430</name>
</gene>
<dbReference type="AlphaFoldDB" id="A0A2N9J162"/>
<feature type="compositionally biased region" description="Basic and acidic residues" evidence="1">
    <location>
        <begin position="16"/>
        <end position="27"/>
    </location>
</feature>
<feature type="compositionally biased region" description="Basic and acidic residues" evidence="1">
    <location>
        <begin position="39"/>
        <end position="49"/>
    </location>
</feature>
<feature type="compositionally biased region" description="Polar residues" evidence="1">
    <location>
        <begin position="796"/>
        <end position="805"/>
    </location>
</feature>
<feature type="region of interest" description="Disordered" evidence="1">
    <location>
        <begin position="570"/>
        <end position="628"/>
    </location>
</feature>
<feature type="compositionally biased region" description="Basic and acidic residues" evidence="1">
    <location>
        <begin position="59"/>
        <end position="70"/>
    </location>
</feature>